<evidence type="ECO:0000256" key="3">
    <source>
        <dbReference type="ARBA" id="ARBA00022763"/>
    </source>
</evidence>
<gene>
    <name evidence="10" type="ORF">Agub_g11525</name>
</gene>
<feature type="non-terminal residue" evidence="10">
    <location>
        <position position="1"/>
    </location>
</feature>
<dbReference type="GO" id="GO:0034039">
    <property type="term" value="F:8-oxo-7,8-dihydroguanine DNA N-glycosylase activity"/>
    <property type="evidence" value="ECO:0007669"/>
    <property type="project" value="TreeGrafter"/>
</dbReference>
<evidence type="ECO:0000256" key="4">
    <source>
        <dbReference type="ARBA" id="ARBA00022801"/>
    </source>
</evidence>
<keyword evidence="7" id="KW-0234">DNA repair</keyword>
<accession>A0AAD3DWM3</accession>
<proteinExistence type="predicted"/>
<evidence type="ECO:0000256" key="8">
    <source>
        <dbReference type="ARBA" id="ARBA00023295"/>
    </source>
</evidence>
<dbReference type="GO" id="GO:0032357">
    <property type="term" value="F:oxidized purine DNA binding"/>
    <property type="evidence" value="ECO:0007669"/>
    <property type="project" value="TreeGrafter"/>
</dbReference>
<dbReference type="SUPFAM" id="SSF48150">
    <property type="entry name" value="DNA-glycosylase"/>
    <property type="match status" value="1"/>
</dbReference>
<keyword evidence="2" id="KW-0479">Metal-binding</keyword>
<dbReference type="PANTHER" id="PTHR42944:SF1">
    <property type="entry name" value="ADENINE DNA GLYCOSYLASE"/>
    <property type="match status" value="1"/>
</dbReference>
<comment type="caution">
    <text evidence="10">The sequence shown here is derived from an EMBL/GenBank/DDBJ whole genome shotgun (WGS) entry which is preliminary data.</text>
</comment>
<dbReference type="GO" id="GO:0035485">
    <property type="term" value="F:adenine/guanine mispair binding"/>
    <property type="evidence" value="ECO:0007669"/>
    <property type="project" value="TreeGrafter"/>
</dbReference>
<feature type="compositionally biased region" description="Polar residues" evidence="9">
    <location>
        <begin position="68"/>
        <end position="81"/>
    </location>
</feature>
<feature type="region of interest" description="Disordered" evidence="9">
    <location>
        <begin position="1"/>
        <end position="90"/>
    </location>
</feature>
<dbReference type="AlphaFoldDB" id="A0AAD3DWM3"/>
<keyword evidence="3" id="KW-0227">DNA damage</keyword>
<keyword evidence="6" id="KW-0411">Iron-sulfur</keyword>
<evidence type="ECO:0000256" key="1">
    <source>
        <dbReference type="ARBA" id="ARBA00001966"/>
    </source>
</evidence>
<dbReference type="InterPro" id="IPR044298">
    <property type="entry name" value="MIG/MutY"/>
</dbReference>
<organism evidence="10 11">
    <name type="scientific">Astrephomene gubernaculifera</name>
    <dbReference type="NCBI Taxonomy" id="47775"/>
    <lineage>
        <taxon>Eukaryota</taxon>
        <taxon>Viridiplantae</taxon>
        <taxon>Chlorophyta</taxon>
        <taxon>core chlorophytes</taxon>
        <taxon>Chlorophyceae</taxon>
        <taxon>CS clade</taxon>
        <taxon>Chlamydomonadales</taxon>
        <taxon>Astrephomenaceae</taxon>
        <taxon>Astrephomene</taxon>
    </lineage>
</organism>
<dbReference type="EMBL" id="BMAR01000030">
    <property type="protein sequence ID" value="GFR49465.1"/>
    <property type="molecule type" value="Genomic_DNA"/>
</dbReference>
<reference evidence="10 11" key="1">
    <citation type="journal article" date="2021" name="Sci. Rep.">
        <title>Genome sequencing of the multicellular alga Astrephomene provides insights into convergent evolution of germ-soma differentiation.</title>
        <authorList>
            <person name="Yamashita S."/>
            <person name="Yamamoto K."/>
            <person name="Matsuzaki R."/>
            <person name="Suzuki S."/>
            <person name="Yamaguchi H."/>
            <person name="Hirooka S."/>
            <person name="Minakuchi Y."/>
            <person name="Miyagishima S."/>
            <person name="Kawachi M."/>
            <person name="Toyoda A."/>
            <person name="Nozaki H."/>
        </authorList>
    </citation>
    <scope>NUCLEOTIDE SEQUENCE [LARGE SCALE GENOMIC DNA]</scope>
    <source>
        <strain evidence="10 11">NIES-4017</strain>
    </source>
</reference>
<dbReference type="GO" id="GO:0006284">
    <property type="term" value="P:base-excision repair"/>
    <property type="evidence" value="ECO:0007669"/>
    <property type="project" value="InterPro"/>
</dbReference>
<keyword evidence="11" id="KW-1185">Reference proteome</keyword>
<evidence type="ECO:0000256" key="5">
    <source>
        <dbReference type="ARBA" id="ARBA00023004"/>
    </source>
</evidence>
<keyword evidence="4" id="KW-0378">Hydrolase</keyword>
<dbReference type="Proteomes" id="UP001054857">
    <property type="component" value="Unassembled WGS sequence"/>
</dbReference>
<evidence type="ECO:0000256" key="2">
    <source>
        <dbReference type="ARBA" id="ARBA00022723"/>
    </source>
</evidence>
<dbReference type="GO" id="GO:0005634">
    <property type="term" value="C:nucleus"/>
    <property type="evidence" value="ECO:0007669"/>
    <property type="project" value="TreeGrafter"/>
</dbReference>
<evidence type="ECO:0000313" key="10">
    <source>
        <dbReference type="EMBL" id="GFR49465.1"/>
    </source>
</evidence>
<evidence type="ECO:0000256" key="7">
    <source>
        <dbReference type="ARBA" id="ARBA00023204"/>
    </source>
</evidence>
<dbReference type="GO" id="GO:0006298">
    <property type="term" value="P:mismatch repair"/>
    <property type="evidence" value="ECO:0007669"/>
    <property type="project" value="TreeGrafter"/>
</dbReference>
<dbReference type="GO" id="GO:0000701">
    <property type="term" value="F:purine-specific mismatch base pair DNA N-glycosylase activity"/>
    <property type="evidence" value="ECO:0007669"/>
    <property type="project" value="TreeGrafter"/>
</dbReference>
<sequence length="185" mass="19115">MTAAMAKVKSSTADEAKGTQRRGARIKSSPQGIPTDDAVAIGDPATSSGQKASAPKGASRRGKKGSAASVTPTIASGSAAGTHSGPWFTEQQREEYRRELLHWYDHSHRVLPWRRTPHSKKHLLNSSGSSAETSAADAGAAAATGAAAGAAAGAADAGAAPPDLPPQQFAYWVWVSEVMLQQTQV</sequence>
<comment type="cofactor">
    <cofactor evidence="1">
        <name>[4Fe-4S] cluster</name>
        <dbReference type="ChEBI" id="CHEBI:49883"/>
    </cofactor>
</comment>
<evidence type="ECO:0000256" key="6">
    <source>
        <dbReference type="ARBA" id="ARBA00023014"/>
    </source>
</evidence>
<evidence type="ECO:0000313" key="11">
    <source>
        <dbReference type="Proteomes" id="UP001054857"/>
    </source>
</evidence>
<evidence type="ECO:0000256" key="9">
    <source>
        <dbReference type="SAM" id="MobiDB-lite"/>
    </source>
</evidence>
<dbReference type="InterPro" id="IPR011257">
    <property type="entry name" value="DNA_glycosylase"/>
</dbReference>
<keyword evidence="8" id="KW-0326">Glycosidase</keyword>
<name>A0AAD3DWM3_9CHLO</name>
<dbReference type="GO" id="GO:0051536">
    <property type="term" value="F:iron-sulfur cluster binding"/>
    <property type="evidence" value="ECO:0007669"/>
    <property type="project" value="UniProtKB-KW"/>
</dbReference>
<dbReference type="PANTHER" id="PTHR42944">
    <property type="entry name" value="ADENINE DNA GLYCOSYLASE"/>
    <property type="match status" value="1"/>
</dbReference>
<keyword evidence="5" id="KW-0408">Iron</keyword>
<protein>
    <submittedName>
        <fullName evidence="10">Uncharacterized protein</fullName>
    </submittedName>
</protein>
<dbReference type="GO" id="GO:0046872">
    <property type="term" value="F:metal ion binding"/>
    <property type="evidence" value="ECO:0007669"/>
    <property type="project" value="UniProtKB-KW"/>
</dbReference>